<dbReference type="EMBL" id="CP029078">
    <property type="protein sequence ID" value="QCN88846.1"/>
    <property type="molecule type" value="Genomic_DNA"/>
</dbReference>
<dbReference type="OrthoDB" id="4322593at2"/>
<dbReference type="EMBL" id="CP034687">
    <property type="protein sequence ID" value="AZS84296.1"/>
    <property type="molecule type" value="Genomic_DNA"/>
</dbReference>
<reference evidence="3 5" key="1">
    <citation type="submission" date="2018-04" db="EMBL/GenBank/DDBJ databases">
        <title>Complete genome sequences of Streptomyces griseoviridis K61 and characterization of antagonistic properties of biological control agents.</title>
        <authorList>
            <person name="Mariita R.M."/>
            <person name="Sello J.K."/>
        </authorList>
    </citation>
    <scope>NUCLEOTIDE SEQUENCE [LARGE SCALE GENOMIC DNA]</scope>
    <source>
        <strain evidence="3 5">K61</strain>
    </source>
</reference>
<dbReference type="AlphaFoldDB" id="A0A3Q9KRJ8"/>
<evidence type="ECO:0008006" key="6">
    <source>
        <dbReference type="Google" id="ProtNLM"/>
    </source>
</evidence>
<proteinExistence type="predicted"/>
<evidence type="ECO:0000313" key="5">
    <source>
        <dbReference type="Proteomes" id="UP000501753"/>
    </source>
</evidence>
<evidence type="ECO:0000256" key="1">
    <source>
        <dbReference type="SAM" id="SignalP"/>
    </source>
</evidence>
<evidence type="ECO:0000313" key="4">
    <source>
        <dbReference type="Proteomes" id="UP000271291"/>
    </source>
</evidence>
<keyword evidence="1" id="KW-0732">Signal</keyword>
<protein>
    <recommendedName>
        <fullName evidence="6">Sensor domain-containing protein</fullName>
    </recommendedName>
</protein>
<accession>A0A3Q9KRJ8</accession>
<organism evidence="2 4">
    <name type="scientific">Streptomyces griseoviridis</name>
    <dbReference type="NCBI Taxonomy" id="45398"/>
    <lineage>
        <taxon>Bacteria</taxon>
        <taxon>Bacillati</taxon>
        <taxon>Actinomycetota</taxon>
        <taxon>Actinomycetes</taxon>
        <taxon>Kitasatosporales</taxon>
        <taxon>Streptomycetaceae</taxon>
        <taxon>Streptomyces</taxon>
    </lineage>
</organism>
<evidence type="ECO:0000313" key="3">
    <source>
        <dbReference type="EMBL" id="QCN88846.1"/>
    </source>
</evidence>
<dbReference type="RefSeq" id="WP_127177201.1">
    <property type="nucleotide sequence ID" value="NZ_CP029078.1"/>
</dbReference>
<sequence>MPNRTRTGALFLLAATGLGAVCAGPAGAVGRTPGFLAARDLPPHPSSVWTAGRVLPGVAEATGHDTCLKDALAGRDDTWHRDFRTDLDAGARQTSVVLPDSGSAEALADRIAREIRSCPARIERHRPDIKAALKDYGRVDVEDGAHLYGLHTDTAWGAQDIRLLSVGRDGRTVTVVDWTQLGGFPDAPVGAFRTTTMTAVGKLR</sequence>
<keyword evidence="5" id="KW-1185">Reference proteome</keyword>
<gene>
    <name evidence="3" type="ORF">DDJ31_30975</name>
    <name evidence="2" type="ORF">ELQ87_08360</name>
</gene>
<reference evidence="2 4" key="2">
    <citation type="submission" date="2018-12" db="EMBL/GenBank/DDBJ databases">
        <title>Streptomyces griseoviridis F1-27 complete genome.</title>
        <authorList>
            <person name="Mariita R.M."/>
            <person name="Sello J.K."/>
        </authorList>
    </citation>
    <scope>NUCLEOTIDE SEQUENCE [LARGE SCALE GENOMIC DNA]</scope>
    <source>
        <strain evidence="2 4">F1-27</strain>
    </source>
</reference>
<dbReference type="Proteomes" id="UP000501753">
    <property type="component" value="Chromosome"/>
</dbReference>
<feature type="chain" id="PRO_5044599687" description="Sensor domain-containing protein" evidence="1">
    <location>
        <begin position="29"/>
        <end position="204"/>
    </location>
</feature>
<feature type="signal peptide" evidence="1">
    <location>
        <begin position="1"/>
        <end position="28"/>
    </location>
</feature>
<dbReference type="KEGG" id="sgd:ELQ87_08360"/>
<name>A0A3Q9KRJ8_STRGD</name>
<evidence type="ECO:0000313" key="2">
    <source>
        <dbReference type="EMBL" id="AZS84296.1"/>
    </source>
</evidence>
<dbReference type="Proteomes" id="UP000271291">
    <property type="component" value="Chromosome"/>
</dbReference>